<reference evidence="2 3" key="1">
    <citation type="journal article" date="2017" name="Mol. Ecol.">
        <title>Comparative and population genomic landscape of Phellinus noxius: A hypervariable fungus causing root rot in trees.</title>
        <authorList>
            <person name="Chung C.L."/>
            <person name="Lee T.J."/>
            <person name="Akiba M."/>
            <person name="Lee H.H."/>
            <person name="Kuo T.H."/>
            <person name="Liu D."/>
            <person name="Ke H.M."/>
            <person name="Yokoi T."/>
            <person name="Roa M.B."/>
            <person name="Lu M.J."/>
            <person name="Chang Y.Y."/>
            <person name="Ann P.J."/>
            <person name="Tsai J.N."/>
            <person name="Chen C.Y."/>
            <person name="Tzean S.S."/>
            <person name="Ota Y."/>
            <person name="Hattori T."/>
            <person name="Sahashi N."/>
            <person name="Liou R.F."/>
            <person name="Kikuchi T."/>
            <person name="Tsai I.J."/>
        </authorList>
    </citation>
    <scope>NUCLEOTIDE SEQUENCE [LARGE SCALE GENOMIC DNA]</scope>
    <source>
        <strain evidence="2 3">FFPRI411160</strain>
    </source>
</reference>
<evidence type="ECO:0000256" key="1">
    <source>
        <dbReference type="SAM" id="MobiDB-lite"/>
    </source>
</evidence>
<organism evidence="2 3">
    <name type="scientific">Pyrrhoderma noxium</name>
    <dbReference type="NCBI Taxonomy" id="2282107"/>
    <lineage>
        <taxon>Eukaryota</taxon>
        <taxon>Fungi</taxon>
        <taxon>Dikarya</taxon>
        <taxon>Basidiomycota</taxon>
        <taxon>Agaricomycotina</taxon>
        <taxon>Agaricomycetes</taxon>
        <taxon>Hymenochaetales</taxon>
        <taxon>Hymenochaetaceae</taxon>
        <taxon>Pyrrhoderma</taxon>
    </lineage>
</organism>
<dbReference type="Proteomes" id="UP000217199">
    <property type="component" value="Unassembled WGS sequence"/>
</dbReference>
<feature type="region of interest" description="Disordered" evidence="1">
    <location>
        <begin position="53"/>
        <end position="79"/>
    </location>
</feature>
<name>A0A286UEL7_9AGAM</name>
<dbReference type="InParanoid" id="A0A286UEL7"/>
<proteinExistence type="predicted"/>
<feature type="compositionally biased region" description="Polar residues" evidence="1">
    <location>
        <begin position="306"/>
        <end position="342"/>
    </location>
</feature>
<feature type="region of interest" description="Disordered" evidence="1">
    <location>
        <begin position="361"/>
        <end position="415"/>
    </location>
</feature>
<gene>
    <name evidence="2" type="ORF">PNOK_0651300</name>
</gene>
<protein>
    <submittedName>
        <fullName evidence="2">Uncharacterized protein</fullName>
    </submittedName>
</protein>
<dbReference type="AlphaFoldDB" id="A0A286UEL7"/>
<feature type="region of interest" description="Disordered" evidence="1">
    <location>
        <begin position="96"/>
        <end position="187"/>
    </location>
</feature>
<dbReference type="OrthoDB" id="10636513at2759"/>
<feature type="region of interest" description="Disordered" evidence="1">
    <location>
        <begin position="267"/>
        <end position="347"/>
    </location>
</feature>
<feature type="compositionally biased region" description="Polar residues" evidence="1">
    <location>
        <begin position="444"/>
        <end position="465"/>
    </location>
</feature>
<sequence length="465" mass="50432">MKFSLYRKIDYMSEECSSLRDELDTFRIKASKQHPAIGQATSSSSFYYLSGNKSSRSSERLDSTQPKVNNAERREGYPRGDAYNFFNPDLFNISPSPSGISLSSNKTQNENDDSKKQKSGSPRWKTPGTNSISRASDSAAALKRSPSTIFPIPGRPRSDSNPNRSNDKTGLYVDRRSEVSTSAPSSYMYRSVSPTRALFPPSPRQVEGDVQLEERSRDIECQRLYSLLEKTVPTSSSRRANKTNNIVVSSQHQDSLRPPLIRCSDSQQSVSSISSAPETPMNALFPPVMSSAPTQSSAPSSPPRIQVQTSLLTVSRGRSQTISQASFQRTTSSTEQAISPIQKTPPRPVLPHMHSFALYSPAKPVSPQENRIDVRGSLPRRGSLSSASAAAAAHADLQDRGSPHHNFSSVASQGKKGALATVLATSTGVTCSVGGSPAIVPPSSLGQNKSRFGSTKNQWEAQDSD</sequence>
<feature type="compositionally biased region" description="Low complexity" evidence="1">
    <location>
        <begin position="290"/>
        <end position="299"/>
    </location>
</feature>
<dbReference type="EMBL" id="NBII01000006">
    <property type="protein sequence ID" value="PAV18027.1"/>
    <property type="molecule type" value="Genomic_DNA"/>
</dbReference>
<evidence type="ECO:0000313" key="3">
    <source>
        <dbReference type="Proteomes" id="UP000217199"/>
    </source>
</evidence>
<feature type="region of interest" description="Disordered" evidence="1">
    <location>
        <begin position="194"/>
        <end position="213"/>
    </location>
</feature>
<feature type="compositionally biased region" description="Polar residues" evidence="1">
    <location>
        <begin position="127"/>
        <end position="136"/>
    </location>
</feature>
<feature type="region of interest" description="Disordered" evidence="1">
    <location>
        <begin position="429"/>
        <end position="465"/>
    </location>
</feature>
<evidence type="ECO:0000313" key="2">
    <source>
        <dbReference type="EMBL" id="PAV18027.1"/>
    </source>
</evidence>
<comment type="caution">
    <text evidence="2">The sequence shown here is derived from an EMBL/GenBank/DDBJ whole genome shotgun (WGS) entry which is preliminary data.</text>
</comment>
<feature type="compositionally biased region" description="Low complexity" evidence="1">
    <location>
        <begin position="383"/>
        <end position="395"/>
    </location>
</feature>
<keyword evidence="3" id="KW-1185">Reference proteome</keyword>
<accession>A0A286UEL7</accession>